<dbReference type="Gene3D" id="3.40.50.2300">
    <property type="match status" value="1"/>
</dbReference>
<dbReference type="PANTHER" id="PTHR43280:SF10">
    <property type="entry name" value="REGULATORY PROTEIN POCR"/>
    <property type="match status" value="1"/>
</dbReference>
<evidence type="ECO:0000256" key="5">
    <source>
        <dbReference type="ARBA" id="ARBA00024867"/>
    </source>
</evidence>
<dbReference type="InterPro" id="IPR011006">
    <property type="entry name" value="CheY-like_superfamily"/>
</dbReference>
<keyword evidence="2" id="KW-0805">Transcription regulation</keyword>
<evidence type="ECO:0000259" key="8">
    <source>
        <dbReference type="PROSITE" id="PS50110"/>
    </source>
</evidence>
<dbReference type="SMART" id="SM00448">
    <property type="entry name" value="REC"/>
    <property type="match status" value="1"/>
</dbReference>
<dbReference type="InterPro" id="IPR009057">
    <property type="entry name" value="Homeodomain-like_sf"/>
</dbReference>
<evidence type="ECO:0000256" key="3">
    <source>
        <dbReference type="ARBA" id="ARBA00023125"/>
    </source>
</evidence>
<dbReference type="RefSeq" id="WP_249317971.1">
    <property type="nucleotide sequence ID" value="NZ_JACRSN010000002.1"/>
</dbReference>
<dbReference type="GO" id="GO:0043565">
    <property type="term" value="F:sequence-specific DNA binding"/>
    <property type="evidence" value="ECO:0007669"/>
    <property type="project" value="InterPro"/>
</dbReference>
<feature type="domain" description="Response regulatory" evidence="8">
    <location>
        <begin position="3"/>
        <end position="119"/>
    </location>
</feature>
<dbReference type="Pfam" id="PF00072">
    <property type="entry name" value="Response_reg"/>
    <property type="match status" value="1"/>
</dbReference>
<evidence type="ECO:0000256" key="4">
    <source>
        <dbReference type="ARBA" id="ARBA00023163"/>
    </source>
</evidence>
<dbReference type="SUPFAM" id="SSF52172">
    <property type="entry name" value="CheY-like"/>
    <property type="match status" value="1"/>
</dbReference>
<dbReference type="PANTHER" id="PTHR43280">
    <property type="entry name" value="ARAC-FAMILY TRANSCRIPTIONAL REGULATOR"/>
    <property type="match status" value="1"/>
</dbReference>
<dbReference type="InterPro" id="IPR020449">
    <property type="entry name" value="Tscrpt_reg_AraC-type_HTH"/>
</dbReference>
<dbReference type="PROSITE" id="PS00041">
    <property type="entry name" value="HTH_ARAC_FAMILY_1"/>
    <property type="match status" value="1"/>
</dbReference>
<evidence type="ECO:0000259" key="7">
    <source>
        <dbReference type="PROSITE" id="PS01124"/>
    </source>
</evidence>
<keyword evidence="4" id="KW-0804">Transcription</keyword>
<comment type="function">
    <text evidence="5">May play the central regulatory role in sporulation. It may be an element of the effector pathway responsible for the activation of sporulation genes in response to nutritional stress. Spo0A may act in concert with spo0H (a sigma factor) to control the expression of some genes that are critical to the sporulation process.</text>
</comment>
<dbReference type="Proteomes" id="UP000651482">
    <property type="component" value="Unassembled WGS sequence"/>
</dbReference>
<accession>A0A926D7H2</accession>
<dbReference type="SMART" id="SM00342">
    <property type="entry name" value="HTH_ARAC"/>
    <property type="match status" value="1"/>
</dbReference>
<dbReference type="GO" id="GO:0003700">
    <property type="term" value="F:DNA-binding transcription factor activity"/>
    <property type="evidence" value="ECO:0007669"/>
    <property type="project" value="InterPro"/>
</dbReference>
<evidence type="ECO:0000256" key="2">
    <source>
        <dbReference type="ARBA" id="ARBA00023015"/>
    </source>
</evidence>
<dbReference type="InterPro" id="IPR018062">
    <property type="entry name" value="HTH_AraC-typ_CS"/>
</dbReference>
<dbReference type="PROSITE" id="PS01124">
    <property type="entry name" value="HTH_ARAC_FAMILY_2"/>
    <property type="match status" value="1"/>
</dbReference>
<gene>
    <name evidence="9" type="ORF">IAG03_01780</name>
</gene>
<dbReference type="SUPFAM" id="SSF46689">
    <property type="entry name" value="Homeodomain-like"/>
    <property type="match status" value="2"/>
</dbReference>
<dbReference type="PROSITE" id="PS50110">
    <property type="entry name" value="RESPONSE_REGULATORY"/>
    <property type="match status" value="1"/>
</dbReference>
<keyword evidence="10" id="KW-1185">Reference proteome</keyword>
<dbReference type="InterPro" id="IPR018060">
    <property type="entry name" value="HTH_AraC"/>
</dbReference>
<sequence length="502" mass="57995">MYRLFIADDEKSVITGLQRNIKWEQLGIRICGTALSGSEAFSQIQKLNPDFALLDIRMPEMTGLEIIERLKGKVDTLFLVFSGYDEFDYVKEAMDLDVVGYLLKPSRLTDIEKAFVKAIERRHNLSLIDRYYDLSHNQQDQMEVDPDFSDFMQLFPGLRLYAAFFCIRVSFPRRDFLSAYFTTRKALLAIRSDFYQIFPFQMNGGIGLIVAFLSADALGERQKEAISAIESALNEQELQVYFGIGSTAFLPSEISGSMKKATVMMTYSMFSEESGNWTRLSGQNDEAVSEKIREFTGKIVDVQNDLDLKEEISNLLHALMNGNLSVEQIKWICADMIHDIHHRILNEHNIELNKVILQDDFAQNFFSCTKMEALQEQLYGVLLSIREYIDVYQQGRKSVIINQMKQYIQSNLDKRLSLEDLEAEFYLNTSYISYIFKKETGTNLFTYITDLRIAKAQNLLRNTNMKIADIALQSGYHDQRYFCQVFKQKCGVTASEYRELRP</sequence>
<evidence type="ECO:0000313" key="10">
    <source>
        <dbReference type="Proteomes" id="UP000651482"/>
    </source>
</evidence>
<dbReference type="PRINTS" id="PR00032">
    <property type="entry name" value="HTHARAC"/>
</dbReference>
<comment type="caution">
    <text evidence="9">The sequence shown here is derived from an EMBL/GenBank/DDBJ whole genome shotgun (WGS) entry which is preliminary data.</text>
</comment>
<proteinExistence type="predicted"/>
<keyword evidence="6" id="KW-0597">Phosphoprotein</keyword>
<protein>
    <recommendedName>
        <fullName evidence="1">Stage 0 sporulation protein A homolog</fullName>
    </recommendedName>
</protein>
<feature type="modified residue" description="4-aspartylphosphate" evidence="6">
    <location>
        <position position="55"/>
    </location>
</feature>
<dbReference type="InterPro" id="IPR001789">
    <property type="entry name" value="Sig_transdc_resp-reg_receiver"/>
</dbReference>
<keyword evidence="3" id="KW-0238">DNA-binding</keyword>
<reference evidence="9" key="1">
    <citation type="submission" date="2020-08" db="EMBL/GenBank/DDBJ databases">
        <title>Genome public.</title>
        <authorList>
            <person name="Liu C."/>
            <person name="Sun Q."/>
        </authorList>
    </citation>
    <scope>NUCLEOTIDE SEQUENCE</scope>
    <source>
        <strain evidence="9">NSJ-40</strain>
    </source>
</reference>
<name>A0A926D7H2_9FIRM</name>
<dbReference type="Pfam" id="PF12833">
    <property type="entry name" value="HTH_18"/>
    <property type="match status" value="1"/>
</dbReference>
<organism evidence="9 10">
    <name type="scientific">Yeguia hominis</name>
    <dbReference type="NCBI Taxonomy" id="2763662"/>
    <lineage>
        <taxon>Bacteria</taxon>
        <taxon>Bacillati</taxon>
        <taxon>Bacillota</taxon>
        <taxon>Clostridia</taxon>
        <taxon>Eubacteriales</taxon>
        <taxon>Yeguiaceae</taxon>
        <taxon>Yeguia</taxon>
    </lineage>
</organism>
<dbReference type="CDD" id="cd17536">
    <property type="entry name" value="REC_YesN-like"/>
    <property type="match status" value="1"/>
</dbReference>
<evidence type="ECO:0000256" key="1">
    <source>
        <dbReference type="ARBA" id="ARBA00018672"/>
    </source>
</evidence>
<evidence type="ECO:0000256" key="6">
    <source>
        <dbReference type="PROSITE-ProRule" id="PRU00169"/>
    </source>
</evidence>
<dbReference type="Gene3D" id="1.10.10.60">
    <property type="entry name" value="Homeodomain-like"/>
    <property type="match status" value="2"/>
</dbReference>
<feature type="domain" description="HTH araC/xylS-type" evidence="7">
    <location>
        <begin position="402"/>
        <end position="500"/>
    </location>
</feature>
<dbReference type="EMBL" id="JACRSN010000002">
    <property type="protein sequence ID" value="MBC8532752.1"/>
    <property type="molecule type" value="Genomic_DNA"/>
</dbReference>
<evidence type="ECO:0000313" key="9">
    <source>
        <dbReference type="EMBL" id="MBC8532752.1"/>
    </source>
</evidence>
<dbReference type="AlphaFoldDB" id="A0A926D7H2"/>
<dbReference type="GO" id="GO:0000160">
    <property type="term" value="P:phosphorelay signal transduction system"/>
    <property type="evidence" value="ECO:0007669"/>
    <property type="project" value="InterPro"/>
</dbReference>